<dbReference type="GO" id="GO:0005615">
    <property type="term" value="C:extracellular space"/>
    <property type="evidence" value="ECO:0007669"/>
    <property type="project" value="TreeGrafter"/>
</dbReference>
<comment type="subcellular location">
    <subcellularLocation>
        <location evidence="1">Secreted</location>
    </subcellularLocation>
</comment>
<name>A0AAW1UK90_9CUCU</name>
<dbReference type="InterPro" id="IPR002334">
    <property type="entry name" value="Allerg_PlipaseA1"/>
</dbReference>
<feature type="signal peptide" evidence="5">
    <location>
        <begin position="1"/>
        <end position="20"/>
    </location>
</feature>
<dbReference type="InterPro" id="IPR013818">
    <property type="entry name" value="Lipase"/>
</dbReference>
<dbReference type="InterPro" id="IPR033906">
    <property type="entry name" value="Lipase_N"/>
</dbReference>
<dbReference type="PRINTS" id="PR00821">
    <property type="entry name" value="TAGLIPASE"/>
</dbReference>
<dbReference type="SUPFAM" id="SSF53474">
    <property type="entry name" value="alpha/beta-Hydrolases"/>
    <property type="match status" value="1"/>
</dbReference>
<proteinExistence type="inferred from homology"/>
<accession>A0AAW1UK90</accession>
<dbReference type="Gene3D" id="3.40.50.1820">
    <property type="entry name" value="alpha/beta hydrolase"/>
    <property type="match status" value="1"/>
</dbReference>
<evidence type="ECO:0000259" key="6">
    <source>
        <dbReference type="Pfam" id="PF00151"/>
    </source>
</evidence>
<keyword evidence="5" id="KW-0732">Signal</keyword>
<evidence type="ECO:0000256" key="3">
    <source>
        <dbReference type="ARBA" id="ARBA00022525"/>
    </source>
</evidence>
<dbReference type="InterPro" id="IPR029058">
    <property type="entry name" value="AB_hydrolase_fold"/>
</dbReference>
<evidence type="ECO:0000256" key="2">
    <source>
        <dbReference type="ARBA" id="ARBA00010701"/>
    </source>
</evidence>
<evidence type="ECO:0000256" key="4">
    <source>
        <dbReference type="RuleBase" id="RU004262"/>
    </source>
</evidence>
<dbReference type="CDD" id="cd00707">
    <property type="entry name" value="Pancreat_lipase_like"/>
    <property type="match status" value="1"/>
</dbReference>
<dbReference type="InterPro" id="IPR000734">
    <property type="entry name" value="TAG_lipase"/>
</dbReference>
<dbReference type="Pfam" id="PF00151">
    <property type="entry name" value="Lipase"/>
    <property type="match status" value="1"/>
</dbReference>
<evidence type="ECO:0000313" key="8">
    <source>
        <dbReference type="Proteomes" id="UP001431783"/>
    </source>
</evidence>
<evidence type="ECO:0000313" key="7">
    <source>
        <dbReference type="EMBL" id="KAK9881653.1"/>
    </source>
</evidence>
<evidence type="ECO:0000256" key="5">
    <source>
        <dbReference type="SAM" id="SignalP"/>
    </source>
</evidence>
<dbReference type="GO" id="GO:0017171">
    <property type="term" value="F:serine hydrolase activity"/>
    <property type="evidence" value="ECO:0007669"/>
    <property type="project" value="TreeGrafter"/>
</dbReference>
<gene>
    <name evidence="7" type="ORF">WA026_017171</name>
</gene>
<dbReference type="EMBL" id="JARQZJ010000070">
    <property type="protein sequence ID" value="KAK9881653.1"/>
    <property type="molecule type" value="Genomic_DNA"/>
</dbReference>
<dbReference type="PANTHER" id="PTHR11610:SF173">
    <property type="entry name" value="LIPASE DOMAIN-CONTAINING PROTEIN-RELATED"/>
    <property type="match status" value="1"/>
</dbReference>
<dbReference type="PANTHER" id="PTHR11610">
    <property type="entry name" value="LIPASE"/>
    <property type="match status" value="1"/>
</dbReference>
<reference evidence="7 8" key="1">
    <citation type="submission" date="2023-03" db="EMBL/GenBank/DDBJ databases">
        <title>Genome insight into feeding habits of ladybird beetles.</title>
        <authorList>
            <person name="Li H.-S."/>
            <person name="Huang Y.-H."/>
            <person name="Pang H."/>
        </authorList>
    </citation>
    <scope>NUCLEOTIDE SEQUENCE [LARGE SCALE GENOMIC DNA]</scope>
    <source>
        <strain evidence="7">SYSU_2023b</strain>
        <tissue evidence="7">Whole body</tissue>
    </source>
</reference>
<sequence>MTAFYVSFILLSSICIIVQGRIEYKNEFNLFPYLNKSWIYMLDENNNPVKAYFTLPQQYKRIKNLEESVDFSLFTREQPNGISIVEAIELGDTSFDPKKPTKMITHGWLSSGTADTCVTIRDGYLKSSDVNVIVMDWSDIADNYFYIKPMLAVPDVADYYAQFISDLIEERKVDPKDIHLVGHSLGAHISGLVSYRLNGTKLGRVTGLDPAYPGFGYINIHGERISENSADFVDVIHSCGNFLGLMGPIGHADFYPNGGTMPQPGCHYNLLEACSHGRSWQFYADSLNNPDMPFYAVQCNEWEQFENKECNKTEMIVMGANTPTSARGKYYLKTRAESPFSMGEDM</sequence>
<feature type="domain" description="Lipase" evidence="6">
    <location>
        <begin position="57"/>
        <end position="340"/>
    </location>
</feature>
<dbReference type="Proteomes" id="UP001431783">
    <property type="component" value="Unassembled WGS sequence"/>
</dbReference>
<dbReference type="GO" id="GO:0016042">
    <property type="term" value="P:lipid catabolic process"/>
    <property type="evidence" value="ECO:0007669"/>
    <property type="project" value="TreeGrafter"/>
</dbReference>
<protein>
    <recommendedName>
        <fullName evidence="6">Lipase domain-containing protein</fullName>
    </recommendedName>
</protein>
<dbReference type="PRINTS" id="PR00825">
    <property type="entry name" value="DOLALLERGEN"/>
</dbReference>
<comment type="similarity">
    <text evidence="2 4">Belongs to the AB hydrolase superfamily. Lipase family.</text>
</comment>
<comment type="caution">
    <text evidence="7">The sequence shown here is derived from an EMBL/GenBank/DDBJ whole genome shotgun (WGS) entry which is preliminary data.</text>
</comment>
<evidence type="ECO:0000256" key="1">
    <source>
        <dbReference type="ARBA" id="ARBA00004613"/>
    </source>
</evidence>
<keyword evidence="8" id="KW-1185">Reference proteome</keyword>
<feature type="chain" id="PRO_5043340465" description="Lipase domain-containing protein" evidence="5">
    <location>
        <begin position="21"/>
        <end position="346"/>
    </location>
</feature>
<dbReference type="AlphaFoldDB" id="A0AAW1UK90"/>
<keyword evidence="3" id="KW-0964">Secreted</keyword>
<organism evidence="7 8">
    <name type="scientific">Henosepilachna vigintioctopunctata</name>
    <dbReference type="NCBI Taxonomy" id="420089"/>
    <lineage>
        <taxon>Eukaryota</taxon>
        <taxon>Metazoa</taxon>
        <taxon>Ecdysozoa</taxon>
        <taxon>Arthropoda</taxon>
        <taxon>Hexapoda</taxon>
        <taxon>Insecta</taxon>
        <taxon>Pterygota</taxon>
        <taxon>Neoptera</taxon>
        <taxon>Endopterygota</taxon>
        <taxon>Coleoptera</taxon>
        <taxon>Polyphaga</taxon>
        <taxon>Cucujiformia</taxon>
        <taxon>Coccinelloidea</taxon>
        <taxon>Coccinellidae</taxon>
        <taxon>Epilachninae</taxon>
        <taxon>Epilachnini</taxon>
        <taxon>Henosepilachna</taxon>
    </lineage>
</organism>
<dbReference type="GO" id="GO:0016298">
    <property type="term" value="F:lipase activity"/>
    <property type="evidence" value="ECO:0007669"/>
    <property type="project" value="InterPro"/>
</dbReference>